<feature type="region of interest" description="Disordered" evidence="2">
    <location>
        <begin position="69"/>
        <end position="93"/>
    </location>
</feature>
<feature type="region of interest" description="Disordered" evidence="2">
    <location>
        <begin position="1"/>
        <end position="56"/>
    </location>
</feature>
<dbReference type="OrthoDB" id="10034447at2759"/>
<dbReference type="KEGG" id="dhe:111593531"/>
<dbReference type="RefSeq" id="XP_023162095.1">
    <property type="nucleotide sequence ID" value="XM_023306327.2"/>
</dbReference>
<dbReference type="SUPFAM" id="SSF54236">
    <property type="entry name" value="Ubiquitin-like"/>
    <property type="match status" value="1"/>
</dbReference>
<evidence type="ECO:0000313" key="6">
    <source>
        <dbReference type="RefSeq" id="XP_023162097.1"/>
    </source>
</evidence>
<keyword evidence="3" id="KW-1185">Reference proteome</keyword>
<accession>A0A6J1LCL9</accession>
<proteinExistence type="predicted"/>
<dbReference type="Proteomes" id="UP000504633">
    <property type="component" value="Unplaced"/>
</dbReference>
<reference evidence="4 5" key="1">
    <citation type="submission" date="2025-04" db="UniProtKB">
        <authorList>
            <consortium name="RefSeq"/>
        </authorList>
    </citation>
    <scope>IDENTIFICATION</scope>
    <source>
        <strain evidence="4 5">15085-1641.00</strain>
        <tissue evidence="4 5">Whole body</tissue>
    </source>
</reference>
<keyword evidence="1" id="KW-0175">Coiled coil</keyword>
<protein>
    <submittedName>
        <fullName evidence="4 5">Uncharacterized protein LOC111593531 isoform X1</fullName>
    </submittedName>
</protein>
<evidence type="ECO:0000256" key="2">
    <source>
        <dbReference type="SAM" id="MobiDB-lite"/>
    </source>
</evidence>
<evidence type="ECO:0000313" key="4">
    <source>
        <dbReference type="RefSeq" id="XP_023162095.1"/>
    </source>
</evidence>
<sequence>MQQQQNSTFIDDHAPGSLLFHFPGSPIITPKNRHRRQNQRNANNKEPSANHLSDAKATAPKVDIDAPLLTGHTQNKHDNTTNENDQPTKATNRRHLYRHRQRFESLCNANSTMKQSNEELPIWLSCNELRYVSGVTKTTTCYEIIKALIDDELCNGNDNGNAQFYNTENNINNNIANNKLGPKKKKYGDHGSNSGAELRDYNDFVITERLRGIERSYDSAMAILPVWLAGSRVHNELCLSLKLRQVLRESESESKLKSMPLQSIKFSSPWNGFSILKCLKRLLNFSCETKKKSYIKNLNTITQTDNKSNFQPKTETIEIKVILPDQHYEKPSTNKSTERCLKKNHHKTNKNTTETFINNNIIRRRRKDPSMRNNLRNKLASLNVELNARYEKEYHLTRELTHKCKHYQNQSERFTNRDRILFVGKLQGNIKDNVQDIAKAKQELLELKNDIKQNLCLINSLKQITLEKDSKIVEKVVFVDNINEFCDNNDSMLV</sequence>
<dbReference type="GeneID" id="111593531"/>
<feature type="compositionally biased region" description="Polar residues" evidence="2">
    <location>
        <begin position="81"/>
        <end position="90"/>
    </location>
</feature>
<gene>
    <name evidence="4 5 6" type="primary">LOC111593531</name>
</gene>
<evidence type="ECO:0000313" key="5">
    <source>
        <dbReference type="RefSeq" id="XP_023162096.1"/>
    </source>
</evidence>
<organism evidence="3 6">
    <name type="scientific">Drosophila hydei</name>
    <name type="common">Fruit fly</name>
    <dbReference type="NCBI Taxonomy" id="7224"/>
    <lineage>
        <taxon>Eukaryota</taxon>
        <taxon>Metazoa</taxon>
        <taxon>Ecdysozoa</taxon>
        <taxon>Arthropoda</taxon>
        <taxon>Hexapoda</taxon>
        <taxon>Insecta</taxon>
        <taxon>Pterygota</taxon>
        <taxon>Neoptera</taxon>
        <taxon>Endopterygota</taxon>
        <taxon>Diptera</taxon>
        <taxon>Brachycera</taxon>
        <taxon>Muscomorpha</taxon>
        <taxon>Ephydroidea</taxon>
        <taxon>Drosophilidae</taxon>
        <taxon>Drosophila</taxon>
    </lineage>
</organism>
<dbReference type="AlphaFoldDB" id="A0A6J1LCL9"/>
<dbReference type="Gene3D" id="3.10.20.90">
    <property type="entry name" value="Phosphatidylinositol 3-kinase Catalytic Subunit, Chain A, domain 1"/>
    <property type="match status" value="1"/>
</dbReference>
<dbReference type="RefSeq" id="XP_023162096.1">
    <property type="nucleotide sequence ID" value="XM_023306328.2"/>
</dbReference>
<evidence type="ECO:0000256" key="1">
    <source>
        <dbReference type="SAM" id="Coils"/>
    </source>
</evidence>
<name>A0A6J1LCL9_DROHY</name>
<dbReference type="InterPro" id="IPR029071">
    <property type="entry name" value="Ubiquitin-like_domsf"/>
</dbReference>
<dbReference type="RefSeq" id="XP_023162097.1">
    <property type="nucleotide sequence ID" value="XM_023306329.2"/>
</dbReference>
<dbReference type="InterPro" id="IPR033593">
    <property type="entry name" value="N-RASSF"/>
</dbReference>
<evidence type="ECO:0000313" key="3">
    <source>
        <dbReference type="Proteomes" id="UP000504633"/>
    </source>
</evidence>
<dbReference type="PANTHER" id="PTHR15286">
    <property type="entry name" value="RAS-ASSOCIATING DOMAIN CONTAINING PROTEIN"/>
    <property type="match status" value="1"/>
</dbReference>
<dbReference type="OMA" id="HNELCLS"/>
<dbReference type="PANTHER" id="PTHR15286:SF15">
    <property type="entry name" value="MERU, ISOFORM A"/>
    <property type="match status" value="1"/>
</dbReference>
<feature type="coiled-coil region" evidence="1">
    <location>
        <begin position="430"/>
        <end position="457"/>
    </location>
</feature>